<protein>
    <submittedName>
        <fullName evidence="1">Uncharacterized protein</fullName>
    </submittedName>
</protein>
<gene>
    <name evidence="1" type="ORF">BpHYR1_008384</name>
</gene>
<keyword evidence="2" id="KW-1185">Reference proteome</keyword>
<organism evidence="1 2">
    <name type="scientific">Brachionus plicatilis</name>
    <name type="common">Marine rotifer</name>
    <name type="synonym">Brachionus muelleri</name>
    <dbReference type="NCBI Taxonomy" id="10195"/>
    <lineage>
        <taxon>Eukaryota</taxon>
        <taxon>Metazoa</taxon>
        <taxon>Spiralia</taxon>
        <taxon>Gnathifera</taxon>
        <taxon>Rotifera</taxon>
        <taxon>Eurotatoria</taxon>
        <taxon>Monogononta</taxon>
        <taxon>Pseudotrocha</taxon>
        <taxon>Ploima</taxon>
        <taxon>Brachionidae</taxon>
        <taxon>Brachionus</taxon>
    </lineage>
</organism>
<comment type="caution">
    <text evidence="1">The sequence shown here is derived from an EMBL/GenBank/DDBJ whole genome shotgun (WGS) entry which is preliminary data.</text>
</comment>
<dbReference type="Proteomes" id="UP000276133">
    <property type="component" value="Unassembled WGS sequence"/>
</dbReference>
<reference evidence="1 2" key="1">
    <citation type="journal article" date="2018" name="Sci. Rep.">
        <title>Genomic signatures of local adaptation to the degree of environmental predictability in rotifers.</title>
        <authorList>
            <person name="Franch-Gras L."/>
            <person name="Hahn C."/>
            <person name="Garcia-Roger E.M."/>
            <person name="Carmona M.J."/>
            <person name="Serra M."/>
            <person name="Gomez A."/>
        </authorList>
    </citation>
    <scope>NUCLEOTIDE SEQUENCE [LARGE SCALE GENOMIC DNA]</scope>
    <source>
        <strain evidence="1">HYR1</strain>
    </source>
</reference>
<dbReference type="EMBL" id="REGN01006735">
    <property type="protein sequence ID" value="RNA08477.1"/>
    <property type="molecule type" value="Genomic_DNA"/>
</dbReference>
<accession>A0A3M7QAI1</accession>
<name>A0A3M7QAI1_BRAPC</name>
<sequence length="95" mass="11374">MATLSLMDLSFLNDWTMNQQPSLPVDCIFFHVYRELFINCQVKNLYNCPILNYGVRLNKLCDFELVFFDPKKQTFKFFVLSIRIIFYSLDLSHTF</sequence>
<evidence type="ECO:0000313" key="1">
    <source>
        <dbReference type="EMBL" id="RNA08477.1"/>
    </source>
</evidence>
<proteinExistence type="predicted"/>
<evidence type="ECO:0000313" key="2">
    <source>
        <dbReference type="Proteomes" id="UP000276133"/>
    </source>
</evidence>
<dbReference type="AlphaFoldDB" id="A0A3M7QAI1"/>